<organism evidence="2 3">
    <name type="scientific">Aphis glycines</name>
    <name type="common">Soybean aphid</name>
    <dbReference type="NCBI Taxonomy" id="307491"/>
    <lineage>
        <taxon>Eukaryota</taxon>
        <taxon>Metazoa</taxon>
        <taxon>Ecdysozoa</taxon>
        <taxon>Arthropoda</taxon>
        <taxon>Hexapoda</taxon>
        <taxon>Insecta</taxon>
        <taxon>Pterygota</taxon>
        <taxon>Neoptera</taxon>
        <taxon>Paraneoptera</taxon>
        <taxon>Hemiptera</taxon>
        <taxon>Sternorrhyncha</taxon>
        <taxon>Aphidomorpha</taxon>
        <taxon>Aphidoidea</taxon>
        <taxon>Aphididae</taxon>
        <taxon>Aphidini</taxon>
        <taxon>Aphis</taxon>
        <taxon>Aphis</taxon>
    </lineage>
</organism>
<keyword evidence="1" id="KW-0472">Membrane</keyword>
<proteinExistence type="predicted"/>
<keyword evidence="1" id="KW-0812">Transmembrane</keyword>
<name>A0A6G0U0Y3_APHGL</name>
<evidence type="ECO:0000313" key="3">
    <source>
        <dbReference type="Proteomes" id="UP000475862"/>
    </source>
</evidence>
<keyword evidence="1" id="KW-1133">Transmembrane helix</keyword>
<protein>
    <submittedName>
        <fullName evidence="2">Uncharacterized protein</fullName>
    </submittedName>
</protein>
<feature type="transmembrane region" description="Helical" evidence="1">
    <location>
        <begin position="158"/>
        <end position="175"/>
    </location>
</feature>
<evidence type="ECO:0000256" key="1">
    <source>
        <dbReference type="SAM" id="Phobius"/>
    </source>
</evidence>
<sequence length="272" mass="32679">MVLQIKILQLHLLVFIHFLLKSNNDKSHIKYCSKNCKDITKVLSVIFYFVILDIQLDTNNRFLKLIKLEQYRRITQTLGLFIDYKYYSDYFIIPVLLKITGNVLTDAHNAHFELRDSLSMLIAHLHFSFNNELILNFVFEKILSGDSGDINFCFSNELFPLLLYIILWIIFLKSLTMGFCKNIKCMYLLLINFYYIWINFIINKLLQFQNYHGSNFIFQNYYYESIIFNEKYLSSIFVNYSVYNRRRKHFTNIITRLKVAKNIVIFTRLQEC</sequence>
<feature type="transmembrane region" description="Helical" evidence="1">
    <location>
        <begin position="187"/>
        <end position="206"/>
    </location>
</feature>
<reference evidence="2 3" key="1">
    <citation type="submission" date="2019-08" db="EMBL/GenBank/DDBJ databases">
        <title>The genome of the soybean aphid Biotype 1, its phylome, world population structure and adaptation to the North American continent.</title>
        <authorList>
            <person name="Giordano R."/>
            <person name="Donthu R.K."/>
            <person name="Hernandez A.G."/>
            <person name="Wright C.L."/>
            <person name="Zimin A.V."/>
        </authorList>
    </citation>
    <scope>NUCLEOTIDE SEQUENCE [LARGE SCALE GENOMIC DNA]</scope>
    <source>
        <tissue evidence="2">Whole aphids</tissue>
    </source>
</reference>
<keyword evidence="3" id="KW-1185">Reference proteome</keyword>
<gene>
    <name evidence="2" type="ORF">AGLY_002666</name>
</gene>
<dbReference type="EMBL" id="VYZN01000009">
    <property type="protein sequence ID" value="KAE9542755.1"/>
    <property type="molecule type" value="Genomic_DNA"/>
</dbReference>
<dbReference type="AlphaFoldDB" id="A0A6G0U0Y3"/>
<evidence type="ECO:0000313" key="2">
    <source>
        <dbReference type="EMBL" id="KAE9542755.1"/>
    </source>
</evidence>
<feature type="transmembrane region" description="Helical" evidence="1">
    <location>
        <begin position="226"/>
        <end position="243"/>
    </location>
</feature>
<accession>A0A6G0U0Y3</accession>
<comment type="caution">
    <text evidence="2">The sequence shown here is derived from an EMBL/GenBank/DDBJ whole genome shotgun (WGS) entry which is preliminary data.</text>
</comment>
<dbReference type="Proteomes" id="UP000475862">
    <property type="component" value="Unassembled WGS sequence"/>
</dbReference>